<dbReference type="PANTHER" id="PTHR45947">
    <property type="entry name" value="SULFOQUINOVOSYL TRANSFERASE SQD2"/>
    <property type="match status" value="1"/>
</dbReference>
<dbReference type="PATRIC" id="fig|69.6.peg.1617"/>
<evidence type="ECO:0000259" key="2">
    <source>
        <dbReference type="Pfam" id="PF13439"/>
    </source>
</evidence>
<dbReference type="Pfam" id="PF13692">
    <property type="entry name" value="Glyco_trans_1_4"/>
    <property type="match status" value="1"/>
</dbReference>
<dbReference type="STRING" id="69.GLE_1637"/>
<dbReference type="AlphaFoldDB" id="A0A0S2DER2"/>
<gene>
    <name evidence="3" type="ORF">GLE_1637</name>
</gene>
<name>A0A0S2DER2_LYSEN</name>
<proteinExistence type="predicted"/>
<dbReference type="InterPro" id="IPR028098">
    <property type="entry name" value="Glyco_trans_4-like_N"/>
</dbReference>
<reference evidence="3 4" key="1">
    <citation type="submission" date="2015-11" db="EMBL/GenBank/DDBJ databases">
        <title>Genome sequences of Lysobacter enzymogenes strain C3 and Lysobacter antibioticus ATCC 29479.</title>
        <authorList>
            <person name="Kobayashi D.Y."/>
        </authorList>
    </citation>
    <scope>NUCLEOTIDE SEQUENCE [LARGE SCALE GENOMIC DNA]</scope>
    <source>
        <strain evidence="3 4">C3</strain>
    </source>
</reference>
<dbReference type="KEGG" id="lez:GLE_1637"/>
<sequence length="398" mass="43408">MRYAIVTETYPPEINGVALTVQGLERGLRARGHEVALVRPRQIADGTGDGADHELLVRGLPLPRYPGLRFGLPCAARLRRDWTARRPDAIYVATEGPLGGSALKAARKLGIPAATGFHTRFDEYMRDYGAPFLVGAALAWMRRFHNGADATLVPTRELAEFLRARGFEDVVRLPRAVDTALFDPTRRMPSLREAWGAPGDALVAIYVGRIAPEKNLDLAVRAFRSLQQRRPQARFVWVGDGPSREKLQRDNPDFVFCGVQRGETLAAHFASGDLFLFPSLSETFGNVTLEAMASGVPTVAFDYGAAHEHLRDGEHGAAVSNGDDAGFIDAAVRIATDDALRARMARAGREAVGGLRPQQVAADFDAVLHGLAERNARGTPKRPPHDARSDNKPEQEVV</sequence>
<keyword evidence="3" id="KW-0808">Transferase</keyword>
<dbReference type="Proteomes" id="UP000061569">
    <property type="component" value="Chromosome"/>
</dbReference>
<accession>A0A0S2DER2</accession>
<evidence type="ECO:0000313" key="3">
    <source>
        <dbReference type="EMBL" id="ALN56994.1"/>
    </source>
</evidence>
<dbReference type="EMBL" id="CP013140">
    <property type="protein sequence ID" value="ALN56994.1"/>
    <property type="molecule type" value="Genomic_DNA"/>
</dbReference>
<protein>
    <submittedName>
        <fullName evidence="3">Glycosyl transferase, group 1 family protein</fullName>
    </submittedName>
</protein>
<dbReference type="PANTHER" id="PTHR45947:SF3">
    <property type="entry name" value="SULFOQUINOVOSYL TRANSFERASE SQD2"/>
    <property type="match status" value="1"/>
</dbReference>
<dbReference type="InterPro" id="IPR050194">
    <property type="entry name" value="Glycosyltransferase_grp1"/>
</dbReference>
<feature type="domain" description="Glycosyltransferase subfamily 4-like N-terminal" evidence="2">
    <location>
        <begin position="14"/>
        <end position="180"/>
    </location>
</feature>
<feature type="region of interest" description="Disordered" evidence="1">
    <location>
        <begin position="372"/>
        <end position="398"/>
    </location>
</feature>
<dbReference type="CDD" id="cd03814">
    <property type="entry name" value="GT4-like"/>
    <property type="match status" value="1"/>
</dbReference>
<dbReference type="SUPFAM" id="SSF53756">
    <property type="entry name" value="UDP-Glycosyltransferase/glycogen phosphorylase"/>
    <property type="match status" value="1"/>
</dbReference>
<dbReference type="OrthoDB" id="9802525at2"/>
<organism evidence="3 4">
    <name type="scientific">Lysobacter enzymogenes</name>
    <dbReference type="NCBI Taxonomy" id="69"/>
    <lineage>
        <taxon>Bacteria</taxon>
        <taxon>Pseudomonadati</taxon>
        <taxon>Pseudomonadota</taxon>
        <taxon>Gammaproteobacteria</taxon>
        <taxon>Lysobacterales</taxon>
        <taxon>Lysobacteraceae</taxon>
        <taxon>Lysobacter</taxon>
    </lineage>
</organism>
<evidence type="ECO:0000313" key="4">
    <source>
        <dbReference type="Proteomes" id="UP000061569"/>
    </source>
</evidence>
<dbReference type="Pfam" id="PF13439">
    <property type="entry name" value="Glyco_transf_4"/>
    <property type="match status" value="1"/>
</dbReference>
<evidence type="ECO:0000256" key="1">
    <source>
        <dbReference type="SAM" id="MobiDB-lite"/>
    </source>
</evidence>
<dbReference type="GO" id="GO:0016757">
    <property type="term" value="F:glycosyltransferase activity"/>
    <property type="evidence" value="ECO:0007669"/>
    <property type="project" value="UniProtKB-ARBA"/>
</dbReference>
<feature type="compositionally biased region" description="Basic and acidic residues" evidence="1">
    <location>
        <begin position="383"/>
        <end position="398"/>
    </location>
</feature>
<dbReference type="Gene3D" id="3.40.50.2000">
    <property type="entry name" value="Glycogen Phosphorylase B"/>
    <property type="match status" value="2"/>
</dbReference>